<keyword evidence="2" id="KW-1185">Reference proteome</keyword>
<protein>
    <submittedName>
        <fullName evidence="1">Anthocyanidin 3-O-glucosyltransferase</fullName>
    </submittedName>
</protein>
<gene>
    <name evidence="1" type="ORF">KK1_034244</name>
</gene>
<evidence type="ECO:0000313" key="1">
    <source>
        <dbReference type="EMBL" id="KYP44280.1"/>
    </source>
</evidence>
<dbReference type="Proteomes" id="UP000075243">
    <property type="component" value="Unassembled WGS sequence"/>
</dbReference>
<sequence>GQLTPFPHLAIKLAKKGHKISFIPKRTQAKLPINVPHIDGLPYDVEITLHVPSYLFQPSAITVDSLLEQGHWSLTMLFFSMIASQVGVGLSYVIVFEGCREIEGLYMDYLETQFGNKHVLISRPLVPKPCKSTLEAKWGEWLGRFKVGLMIYSAFKSENLLELNQLHDLLLGIDLTRMPFLTTLNSPLLPHLSSNFIINAQTMGENLKVVVCKAVKNLMDDKNELGRGVRENHNIVRNLLLSHNFESSYVDSFYHRLWNSVF</sequence>
<dbReference type="Gramene" id="C.cajan_33368.t">
    <property type="protein sequence ID" value="C.cajan_33368.t"/>
    <property type="gene ID" value="C.cajan_33368"/>
</dbReference>
<dbReference type="STRING" id="3821.A0A151RP21"/>
<name>A0A151RP21_CAJCA</name>
<feature type="non-terminal residue" evidence="1">
    <location>
        <position position="1"/>
    </location>
</feature>
<reference evidence="1" key="1">
    <citation type="journal article" date="2012" name="Nat. Biotechnol.">
        <title>Draft genome sequence of pigeonpea (Cajanus cajan), an orphan legume crop of resource-poor farmers.</title>
        <authorList>
            <person name="Varshney R.K."/>
            <person name="Chen W."/>
            <person name="Li Y."/>
            <person name="Bharti A.K."/>
            <person name="Saxena R.K."/>
            <person name="Schlueter J.A."/>
            <person name="Donoghue M.T."/>
            <person name="Azam S."/>
            <person name="Fan G."/>
            <person name="Whaley A.M."/>
            <person name="Farmer A.D."/>
            <person name="Sheridan J."/>
            <person name="Iwata A."/>
            <person name="Tuteja R."/>
            <person name="Penmetsa R.V."/>
            <person name="Wu W."/>
            <person name="Upadhyaya H.D."/>
            <person name="Yang S.P."/>
            <person name="Shah T."/>
            <person name="Saxena K.B."/>
            <person name="Michael T."/>
            <person name="McCombie W.R."/>
            <person name="Yang B."/>
            <person name="Zhang G."/>
            <person name="Yang H."/>
            <person name="Wang J."/>
            <person name="Spillane C."/>
            <person name="Cook D.R."/>
            <person name="May G.D."/>
            <person name="Xu X."/>
            <person name="Jackson S.A."/>
        </authorList>
    </citation>
    <scope>NUCLEOTIDE SEQUENCE [LARGE SCALE GENOMIC DNA]</scope>
</reference>
<accession>A0A151RP21</accession>
<evidence type="ECO:0000313" key="2">
    <source>
        <dbReference type="Proteomes" id="UP000075243"/>
    </source>
</evidence>
<proteinExistence type="predicted"/>
<organism evidence="1 2">
    <name type="scientific">Cajanus cajan</name>
    <name type="common">Pigeon pea</name>
    <name type="synonym">Cajanus indicus</name>
    <dbReference type="NCBI Taxonomy" id="3821"/>
    <lineage>
        <taxon>Eukaryota</taxon>
        <taxon>Viridiplantae</taxon>
        <taxon>Streptophyta</taxon>
        <taxon>Embryophyta</taxon>
        <taxon>Tracheophyta</taxon>
        <taxon>Spermatophyta</taxon>
        <taxon>Magnoliopsida</taxon>
        <taxon>eudicotyledons</taxon>
        <taxon>Gunneridae</taxon>
        <taxon>Pentapetalae</taxon>
        <taxon>rosids</taxon>
        <taxon>fabids</taxon>
        <taxon>Fabales</taxon>
        <taxon>Fabaceae</taxon>
        <taxon>Papilionoideae</taxon>
        <taxon>50 kb inversion clade</taxon>
        <taxon>NPAAA clade</taxon>
        <taxon>indigoferoid/millettioid clade</taxon>
        <taxon>Phaseoleae</taxon>
        <taxon>Cajanus</taxon>
    </lineage>
</organism>
<dbReference type="SUPFAM" id="SSF53756">
    <property type="entry name" value="UDP-Glycosyltransferase/glycogen phosphorylase"/>
    <property type="match status" value="1"/>
</dbReference>
<dbReference type="EMBL" id="KQ483633">
    <property type="protein sequence ID" value="KYP44280.1"/>
    <property type="molecule type" value="Genomic_DNA"/>
</dbReference>
<dbReference type="Gene3D" id="3.40.50.2000">
    <property type="entry name" value="Glycogen Phosphorylase B"/>
    <property type="match status" value="2"/>
</dbReference>
<dbReference type="AlphaFoldDB" id="A0A151RP21"/>